<dbReference type="AlphaFoldDB" id="A0AAU9JFT1"/>
<gene>
    <name evidence="2" type="ORF">BSTOLATCC_MIC39558</name>
</gene>
<dbReference type="Proteomes" id="UP001162131">
    <property type="component" value="Unassembled WGS sequence"/>
</dbReference>
<keyword evidence="1" id="KW-0175">Coiled coil</keyword>
<evidence type="ECO:0000313" key="3">
    <source>
        <dbReference type="Proteomes" id="UP001162131"/>
    </source>
</evidence>
<feature type="coiled-coil region" evidence="1">
    <location>
        <begin position="91"/>
        <end position="169"/>
    </location>
</feature>
<feature type="coiled-coil region" evidence="1">
    <location>
        <begin position="267"/>
        <end position="301"/>
    </location>
</feature>
<evidence type="ECO:0000313" key="2">
    <source>
        <dbReference type="EMBL" id="CAG9325764.1"/>
    </source>
</evidence>
<keyword evidence="3" id="KW-1185">Reference proteome</keyword>
<protein>
    <submittedName>
        <fullName evidence="2">Uncharacterized protein</fullName>
    </submittedName>
</protein>
<evidence type="ECO:0000256" key="1">
    <source>
        <dbReference type="SAM" id="Coils"/>
    </source>
</evidence>
<organism evidence="2 3">
    <name type="scientific">Blepharisma stoltei</name>
    <dbReference type="NCBI Taxonomy" id="1481888"/>
    <lineage>
        <taxon>Eukaryota</taxon>
        <taxon>Sar</taxon>
        <taxon>Alveolata</taxon>
        <taxon>Ciliophora</taxon>
        <taxon>Postciliodesmatophora</taxon>
        <taxon>Heterotrichea</taxon>
        <taxon>Heterotrichida</taxon>
        <taxon>Blepharismidae</taxon>
        <taxon>Blepharisma</taxon>
    </lineage>
</organism>
<comment type="caution">
    <text evidence="2">The sequence shown here is derived from an EMBL/GenBank/DDBJ whole genome shotgun (WGS) entry which is preliminary data.</text>
</comment>
<reference evidence="2" key="1">
    <citation type="submission" date="2021-09" db="EMBL/GenBank/DDBJ databases">
        <authorList>
            <consortium name="AG Swart"/>
            <person name="Singh M."/>
            <person name="Singh A."/>
            <person name="Seah K."/>
            <person name="Emmerich C."/>
        </authorList>
    </citation>
    <scope>NUCLEOTIDE SEQUENCE</scope>
    <source>
        <strain evidence="2">ATCC30299</strain>
    </source>
</reference>
<sequence length="429" mass="51109">MNRRCGTPKANLNSSNKKRTFSYQFYSYDQRESSNRLKSEVAVISKESYEEKLHREIIKTPKSDKWSAHFKELISYEEHACKKSSRLLGETEIIKIKYNEIKKKKQNIEEQVKSAKNRKNELNYSKFLENEKSLKEDKYQEVKNKEKCIKHLENEIKEIEKRVKDKIEANDKLYKSMKINDFEYRQQSEREQALKNLMIWKTKLISQINAKQNQMALLINQKNSLIKYSEYLSEEKSRIYNSKKDFNSALQKVDKSIAQLKSFKDSLSILKENISNKKKSLSDLENSIILKEKELDSLNKNSEITSRVAIKREEYGMRLTKLNCQDETIKTLAAREEHISVLKEKNSKMQEYLEDLENKIKLSTEIIRLKNDAIEHFEIRQANVELHKEFNRKRKERELDLIDYMKRNAEAKEEELTRKEVSVRKLSHQ</sequence>
<name>A0AAU9JFT1_9CILI</name>
<accession>A0AAU9JFT1</accession>
<dbReference type="EMBL" id="CAJZBQ010000039">
    <property type="protein sequence ID" value="CAG9325764.1"/>
    <property type="molecule type" value="Genomic_DNA"/>
</dbReference>
<proteinExistence type="predicted"/>